<dbReference type="Pfam" id="PF03476">
    <property type="entry name" value="MOSC_N"/>
    <property type="match status" value="1"/>
</dbReference>
<dbReference type="AlphaFoldDB" id="A0A261SIX0"/>
<dbReference type="Proteomes" id="UP000216020">
    <property type="component" value="Unassembled WGS sequence"/>
</dbReference>
<dbReference type="InterPro" id="IPR005303">
    <property type="entry name" value="MOCOS_middle"/>
</dbReference>
<name>A0A261SIX0_9BORD</name>
<accession>A0A261SIX0</accession>
<keyword evidence="3" id="KW-1185">Reference proteome</keyword>
<comment type="caution">
    <text evidence="2">The sequence shown here is derived from an EMBL/GenBank/DDBJ whole genome shotgun (WGS) entry which is preliminary data.</text>
</comment>
<sequence length="128" mass="14153">MSTPIHHPVAHCGGTDNPQAAAYERRWLLVHSGGQWLTQDICPRLAEIEVELRFGYLVLRAPGMLRIDIPLDVIEDDDSVREAIMVGTQAVDVVDEGELAAAWVSNYAGIPCRLMKVHPEMGPIDWPA</sequence>
<dbReference type="SUPFAM" id="SSF141673">
    <property type="entry name" value="MOSC N-terminal domain-like"/>
    <property type="match status" value="1"/>
</dbReference>
<evidence type="ECO:0000313" key="3">
    <source>
        <dbReference type="Proteomes" id="UP000216020"/>
    </source>
</evidence>
<dbReference type="OrthoDB" id="581532at2"/>
<evidence type="ECO:0000259" key="1">
    <source>
        <dbReference type="Pfam" id="PF03476"/>
    </source>
</evidence>
<proteinExistence type="predicted"/>
<reference evidence="3" key="1">
    <citation type="submission" date="2017-05" db="EMBL/GenBank/DDBJ databases">
        <title>Complete and WGS of Bordetella genogroups.</title>
        <authorList>
            <person name="Spilker T."/>
            <person name="Lipuma J."/>
        </authorList>
    </citation>
    <scope>NUCLEOTIDE SEQUENCE [LARGE SCALE GENOMIC DNA]</scope>
    <source>
        <strain evidence="3">AU16122</strain>
    </source>
</reference>
<dbReference type="EMBL" id="NEVM01000001">
    <property type="protein sequence ID" value="OZI37344.1"/>
    <property type="molecule type" value="Genomic_DNA"/>
</dbReference>
<feature type="domain" description="Molybdenum cofactor sulfurase middle" evidence="1">
    <location>
        <begin position="7"/>
        <end position="109"/>
    </location>
</feature>
<protein>
    <recommendedName>
        <fullName evidence="1">Molybdenum cofactor sulfurase middle domain-containing protein</fullName>
    </recommendedName>
</protein>
<gene>
    <name evidence="2" type="ORF">CAL29_02685</name>
</gene>
<organism evidence="2 3">
    <name type="scientific">Bordetella genomosp. 10</name>
    <dbReference type="NCBI Taxonomy" id="1416804"/>
    <lineage>
        <taxon>Bacteria</taxon>
        <taxon>Pseudomonadati</taxon>
        <taxon>Pseudomonadota</taxon>
        <taxon>Betaproteobacteria</taxon>
        <taxon>Burkholderiales</taxon>
        <taxon>Alcaligenaceae</taxon>
        <taxon>Bordetella</taxon>
    </lineage>
</organism>
<evidence type="ECO:0000313" key="2">
    <source>
        <dbReference type="EMBL" id="OZI37344.1"/>
    </source>
</evidence>
<dbReference type="RefSeq" id="WP_094851449.1">
    <property type="nucleotide sequence ID" value="NZ_NEVM01000001.1"/>
</dbReference>